<name>Q2W7A0_PARM1</name>
<keyword evidence="5" id="KW-1133">Transmembrane helix</keyword>
<dbReference type="InterPro" id="IPR051459">
    <property type="entry name" value="Cytochrome_c-type_DH"/>
</dbReference>
<evidence type="ECO:0000259" key="6">
    <source>
        <dbReference type="PROSITE" id="PS51007"/>
    </source>
</evidence>
<evidence type="ECO:0000256" key="1">
    <source>
        <dbReference type="ARBA" id="ARBA00022617"/>
    </source>
</evidence>
<dbReference type="GO" id="GO:0046872">
    <property type="term" value="F:metal ion binding"/>
    <property type="evidence" value="ECO:0007669"/>
    <property type="project" value="UniProtKB-KW"/>
</dbReference>
<dbReference type="Pfam" id="PF13442">
    <property type="entry name" value="Cytochrome_CBB3"/>
    <property type="match status" value="1"/>
</dbReference>
<dbReference type="AlphaFoldDB" id="Q2W7A0"/>
<evidence type="ECO:0000256" key="2">
    <source>
        <dbReference type="ARBA" id="ARBA00022723"/>
    </source>
</evidence>
<feature type="transmembrane region" description="Helical" evidence="5">
    <location>
        <begin position="62"/>
        <end position="85"/>
    </location>
</feature>
<keyword evidence="5" id="KW-0812">Transmembrane</keyword>
<keyword evidence="3 4" id="KW-0408">Iron</keyword>
<keyword evidence="1 4" id="KW-0349">Heme</keyword>
<dbReference type="InterPro" id="IPR009056">
    <property type="entry name" value="Cyt_c-like_dom"/>
</dbReference>
<keyword evidence="2 4" id="KW-0479">Metal-binding</keyword>
<keyword evidence="5" id="KW-0472">Membrane</keyword>
<organism evidence="7 8">
    <name type="scientific">Paramagnetospirillum magneticum (strain ATCC 700264 / AMB-1)</name>
    <name type="common">Magnetospirillum magneticum</name>
    <dbReference type="NCBI Taxonomy" id="342108"/>
    <lineage>
        <taxon>Bacteria</taxon>
        <taxon>Pseudomonadati</taxon>
        <taxon>Pseudomonadota</taxon>
        <taxon>Alphaproteobacteria</taxon>
        <taxon>Rhodospirillales</taxon>
        <taxon>Magnetospirillaceae</taxon>
        <taxon>Paramagnetospirillum</taxon>
    </lineage>
</organism>
<evidence type="ECO:0000313" key="7">
    <source>
        <dbReference type="EMBL" id="BAE50275.1"/>
    </source>
</evidence>
<evidence type="ECO:0000256" key="4">
    <source>
        <dbReference type="PROSITE-ProRule" id="PRU00433"/>
    </source>
</evidence>
<dbReference type="Proteomes" id="UP000007058">
    <property type="component" value="Chromosome"/>
</dbReference>
<dbReference type="GO" id="GO:0009055">
    <property type="term" value="F:electron transfer activity"/>
    <property type="evidence" value="ECO:0007669"/>
    <property type="project" value="InterPro"/>
</dbReference>
<feature type="domain" description="Cytochrome c" evidence="6">
    <location>
        <begin position="99"/>
        <end position="190"/>
    </location>
</feature>
<dbReference type="PANTHER" id="PTHR35008">
    <property type="entry name" value="BLL4482 PROTEIN-RELATED"/>
    <property type="match status" value="1"/>
</dbReference>
<accession>Q2W7A0</accession>
<dbReference type="PROSITE" id="PS51007">
    <property type="entry name" value="CYTC"/>
    <property type="match status" value="1"/>
</dbReference>
<dbReference type="SUPFAM" id="SSF46626">
    <property type="entry name" value="Cytochrome c"/>
    <property type="match status" value="1"/>
</dbReference>
<dbReference type="PANTHER" id="PTHR35008:SF4">
    <property type="entry name" value="BLL4482 PROTEIN"/>
    <property type="match status" value="1"/>
</dbReference>
<dbReference type="HOGENOM" id="CLU_043372_0_0_5"/>
<dbReference type="STRING" id="342108.amb1471"/>
<evidence type="ECO:0000256" key="3">
    <source>
        <dbReference type="ARBA" id="ARBA00023004"/>
    </source>
</evidence>
<gene>
    <name evidence="7" type="ordered locus">amb1471</name>
</gene>
<dbReference type="EMBL" id="AP007255">
    <property type="protein sequence ID" value="BAE50275.1"/>
    <property type="molecule type" value="Genomic_DNA"/>
</dbReference>
<dbReference type="InterPro" id="IPR036909">
    <property type="entry name" value="Cyt_c-like_dom_sf"/>
</dbReference>
<dbReference type="KEGG" id="mag:amb1471"/>
<protein>
    <recommendedName>
        <fullName evidence="6">Cytochrome c domain-containing protein</fullName>
    </recommendedName>
</protein>
<sequence>MTLSFQSVQIWPPPWPFPLRPSLAAWAEPLVQPEIMEAAGLAAATLVLLAAAWWVRRLRWPLLAAAGLSAWFGAPGLGLLLVPAYPTSFHTSPTGFTAGSVARGQAVYVRHCQSCHGPEGRGDGPEASRQAVPPADLAAEHLWDHPDGDLFWWVSRGMVAVDGRPAMPGFADKLSDTERWEVIDFLHANAAGAELARTGLWPHGFMAPDMAATCGDGRRTSLSQLRGAPVHIVVEGADGVAQGGTSPTLVIGGGRPSASVCVVDDPAARQALAVTLGLSADDITGSQFLVSPEGWLLGHWYQGGAPAADSLVFVAETLRNVCLSSPARSHASHR</sequence>
<reference evidence="7 8" key="1">
    <citation type="journal article" date="2005" name="DNA Res.">
        <title>Complete genome sequence of the facultative anaerobic magnetotactic bacterium Magnetospirillum sp. strain AMB-1.</title>
        <authorList>
            <person name="Matsunaga T."/>
            <person name="Okamura Y."/>
            <person name="Fukuda Y."/>
            <person name="Wahyudi A.T."/>
            <person name="Murase Y."/>
            <person name="Takeyama H."/>
        </authorList>
    </citation>
    <scope>NUCLEOTIDE SEQUENCE [LARGE SCALE GENOMIC DNA]</scope>
    <source>
        <strain evidence="8">ATCC 700264 / AMB-1</strain>
    </source>
</reference>
<evidence type="ECO:0000313" key="8">
    <source>
        <dbReference type="Proteomes" id="UP000007058"/>
    </source>
</evidence>
<dbReference type="Gene3D" id="1.10.760.10">
    <property type="entry name" value="Cytochrome c-like domain"/>
    <property type="match status" value="1"/>
</dbReference>
<dbReference type="OrthoDB" id="335174at2"/>
<keyword evidence="8" id="KW-1185">Reference proteome</keyword>
<feature type="transmembrane region" description="Helical" evidence="5">
    <location>
        <begin position="35"/>
        <end position="55"/>
    </location>
</feature>
<dbReference type="GO" id="GO:0020037">
    <property type="term" value="F:heme binding"/>
    <property type="evidence" value="ECO:0007669"/>
    <property type="project" value="InterPro"/>
</dbReference>
<evidence type="ECO:0000256" key="5">
    <source>
        <dbReference type="SAM" id="Phobius"/>
    </source>
</evidence>
<dbReference type="RefSeq" id="WP_011383881.1">
    <property type="nucleotide sequence ID" value="NC_007626.1"/>
</dbReference>
<proteinExistence type="predicted"/>